<gene>
    <name evidence="2" type="primary">yibA</name>
    <name evidence="2" type="ORF">g.146444</name>
</gene>
<proteinExistence type="predicted"/>
<feature type="compositionally biased region" description="Polar residues" evidence="1">
    <location>
        <begin position="1"/>
        <end position="11"/>
    </location>
</feature>
<reference evidence="2" key="1">
    <citation type="submission" date="2015-07" db="EMBL/GenBank/DDBJ databases">
        <title>Transcriptome Assembly of Anthurium amnicola.</title>
        <authorList>
            <person name="Suzuki J."/>
        </authorList>
    </citation>
    <scope>NUCLEOTIDE SEQUENCE</scope>
</reference>
<feature type="non-terminal residue" evidence="2">
    <location>
        <position position="1"/>
    </location>
</feature>
<dbReference type="PANTHER" id="PTHR35704">
    <property type="entry name" value="OS02G0254600 PROTEIN"/>
    <property type="match status" value="1"/>
</dbReference>
<sequence>PSVTGRQTPKGSQKLGLLPSPTTLPQINWCSCRAPKARRGEGLGGSERFVLQLVSSGPFMGNCMERRSPTQEDQQVEGGEVAGFDEATDVGKKSGFKVKILLTKGELEWLLLQLKENGEKRLEDVLREIEEGREKGRGRVEGWKPTLESIMEIPEVQSV</sequence>
<name>A0A1D1XXU0_9ARAE</name>
<feature type="region of interest" description="Disordered" evidence="1">
    <location>
        <begin position="1"/>
        <end position="21"/>
    </location>
</feature>
<dbReference type="EMBL" id="GDJX01020713">
    <property type="protein sequence ID" value="JAT47223.1"/>
    <property type="molecule type" value="Transcribed_RNA"/>
</dbReference>
<dbReference type="PANTHER" id="PTHR35704:SF1">
    <property type="entry name" value="OS02G0254600 PROTEIN"/>
    <property type="match status" value="1"/>
</dbReference>
<evidence type="ECO:0000313" key="2">
    <source>
        <dbReference type="EMBL" id="JAT47223.1"/>
    </source>
</evidence>
<evidence type="ECO:0000256" key="1">
    <source>
        <dbReference type="SAM" id="MobiDB-lite"/>
    </source>
</evidence>
<organism evidence="2">
    <name type="scientific">Anthurium amnicola</name>
    <dbReference type="NCBI Taxonomy" id="1678845"/>
    <lineage>
        <taxon>Eukaryota</taxon>
        <taxon>Viridiplantae</taxon>
        <taxon>Streptophyta</taxon>
        <taxon>Embryophyta</taxon>
        <taxon>Tracheophyta</taxon>
        <taxon>Spermatophyta</taxon>
        <taxon>Magnoliopsida</taxon>
        <taxon>Liliopsida</taxon>
        <taxon>Araceae</taxon>
        <taxon>Pothoideae</taxon>
        <taxon>Potheae</taxon>
        <taxon>Anthurium</taxon>
    </lineage>
</organism>
<protein>
    <submittedName>
        <fullName evidence="2">Protein yibA</fullName>
    </submittedName>
</protein>
<dbReference type="AlphaFoldDB" id="A0A1D1XXU0"/>
<accession>A0A1D1XXU0</accession>